<name>A0A8I1FX55_9PSED</name>
<dbReference type="Pfam" id="PF20178">
    <property type="entry name" value="ToxA_N"/>
    <property type="match status" value="1"/>
</dbReference>
<accession>A0A8I1FX55</accession>
<gene>
    <name evidence="4" type="ORF">JFT45_18840</name>
</gene>
<feature type="coiled-coil region" evidence="1">
    <location>
        <begin position="1422"/>
        <end position="1449"/>
    </location>
</feature>
<feature type="region of interest" description="Disordered" evidence="2">
    <location>
        <begin position="1259"/>
        <end position="1281"/>
    </location>
</feature>
<protein>
    <recommendedName>
        <fullName evidence="3">Dermonecrotic toxin N-terminal domain-containing protein</fullName>
    </recommendedName>
</protein>
<evidence type="ECO:0000313" key="4">
    <source>
        <dbReference type="EMBL" id="MBJ2258566.1"/>
    </source>
</evidence>
<evidence type="ECO:0000259" key="3">
    <source>
        <dbReference type="Pfam" id="PF20178"/>
    </source>
</evidence>
<evidence type="ECO:0000256" key="1">
    <source>
        <dbReference type="SAM" id="Coils"/>
    </source>
</evidence>
<feature type="compositionally biased region" description="Low complexity" evidence="2">
    <location>
        <begin position="1260"/>
        <end position="1270"/>
    </location>
</feature>
<organism evidence="4 5">
    <name type="scientific">Pseudomonas psychrophila</name>
    <dbReference type="NCBI Taxonomy" id="122355"/>
    <lineage>
        <taxon>Bacteria</taxon>
        <taxon>Pseudomonadati</taxon>
        <taxon>Pseudomonadota</taxon>
        <taxon>Gammaproteobacteria</taxon>
        <taxon>Pseudomonadales</taxon>
        <taxon>Pseudomonadaceae</taxon>
        <taxon>Pseudomonas</taxon>
    </lineage>
</organism>
<sequence length="1568" mass="176196">MNSTRLPPDYLSRFDVLSSFKHTEFSALPTLEAVISRTFVEVLNEQRPSLGIHPGATLKVAVPLRIAQLPVDPARRFHFMTPAQLMIERFTGLSERTLRQGVHWLSTEDNIEALSLLTVNMRDIEVIASEWSPQIPTLFKQALACFWGQVSGAGHSPLSWLARTLKAGLYSAALNTQRAPALTQEQVSLATEVTLASHKQHRLRSPGEGGNRAYVVNIDTTRLGEPRYFRLPGVAVLERSEDQQTTLLAWSLAGGIEAFDSLQAFGETLASGLEPPLSEHASWSLDEPEDEFFVALAHTLLDKQLEDIDAMFATARVQRWSAERLEHGLLNLTQMPDVFSARERSQFEQVADQFPAWLEEGSADDQLAYSTLLAAEITRQSEARGHSFLDDVAPLPDYASHQLRSRILQDHPHATSVNVDDIEVHDLSIENLQMAWMTDDVMSLVDLSLTYIGGKPPGFLSVRGRNGVTLPQWMNAGYVKQLVQELDVGSSYIALLRRLLIEDEQVARTRRGLFKAQLRNQLPMLALEKKIKGESAITSRGVEIIQQLMHQDRLTAHDSVVIRPLELSPYEGAKVDTVLNMFIFGPRQKSVGPFVLYSPFNSEVLREFISWQALLTAIKQAGPLNDQVLEWMPQKSRGYYVEGGFDRPHLESVLLEGELAVLPRRPATLSERVLEGDHFEFLFDANTGALIALADRQSVSVSERRWIFFKQCAWTLFNGLTFFVSGPLAKAAWLFQVLVSIDTGLQARIERDKAAASQSVLDLLFIISLTLLHRGLTFQSERTQKARLKKAVDEPLFSVPEPIKPRTAPVRLQPRTPGTVPAHAREDYSPLDFSWFGASPQMTANQSVAIATFEVAVDLSKATKIEVGPFKGTYTYQGKYWVKIKDAVYRVSREQDGLVIQDDRNILRLGPWLMTDGQGSWDFDLRLRLRGGGPKKTVQARRAAKEKQISEFNTQRVALIAQKQTIQGVMELTLTLLKSATSRRVELIGRLEIEFERWYKKQAELLKLLHQMNTFSRIANYETEQLYGLAAVLKFAFDVQVLIEGEYRQLKGSSQSVGFSNVKFQALESLAGGESGPYEKMIADLKVTESWEKRLVRTSELAFDALQEIGNVDAGNDSNLKRITEIADLDPAWRYWNVVYVKTLLELLVKHEVSELTPLELDCINYFDNSRLATVAMSQASIVLDGRISTAERITFFDSALHAYEVARLQCRGLLALQSNAFRNEYVISLDRMLERLSHFAEVIFSNAIKAIENVEVEEPAPSSSQQAARAESRLHSSTRPKKVFKTDKQQVLVGVVRDPVSGETAEVVDVIDSMSNMKVSSYRNTGGESWIEVEKPTPIAPRRANQRRALSRLESQASEQLEQVESTVQLVKSQAKTAKIPLEIEDILVRKSQSLADTARSMQDILTGADVAEGHISDVRASAVRGTIAELELNAERLKQEGRQIRIEMIKEQYPTEERVDYLMTQGEIGISRLGPRRSLSKGVRRDYLQEYEIKDKSGAVLWYAHFHYDTQDAAPQSYTAAHLKTLEQRTMSERALYMKARNSTDVIEVYRGKINAALAGKLFSNL</sequence>
<dbReference type="InterPro" id="IPR046673">
    <property type="entry name" value="ToxA_N"/>
</dbReference>
<comment type="caution">
    <text evidence="4">The sequence shown here is derived from an EMBL/GenBank/DDBJ whole genome shotgun (WGS) entry which is preliminary data.</text>
</comment>
<evidence type="ECO:0000256" key="2">
    <source>
        <dbReference type="SAM" id="MobiDB-lite"/>
    </source>
</evidence>
<evidence type="ECO:0000313" key="5">
    <source>
        <dbReference type="Proteomes" id="UP000658390"/>
    </source>
</evidence>
<keyword evidence="1" id="KW-0175">Coiled coil</keyword>
<dbReference type="Proteomes" id="UP000658390">
    <property type="component" value="Unassembled WGS sequence"/>
</dbReference>
<feature type="domain" description="Dermonecrotic toxin N-terminal" evidence="3">
    <location>
        <begin position="471"/>
        <end position="620"/>
    </location>
</feature>
<reference evidence="4" key="1">
    <citation type="submission" date="2020-12" db="EMBL/GenBank/DDBJ databases">
        <title>Antibiotic resistance and phylogeny of Pseudomonas spp. isolated over three decades from chicken meat in the Norwegian food chain.</title>
        <authorList>
            <person name="Moen B."/>
        </authorList>
    </citation>
    <scope>NUCLEOTIDE SEQUENCE</scope>
    <source>
        <strain evidence="4">MF6762</strain>
    </source>
</reference>
<proteinExistence type="predicted"/>
<dbReference type="EMBL" id="JAEKCZ010000019">
    <property type="protein sequence ID" value="MBJ2258566.1"/>
    <property type="molecule type" value="Genomic_DNA"/>
</dbReference>
<dbReference type="RefSeq" id="WP_198822665.1">
    <property type="nucleotide sequence ID" value="NZ_JAEKCZ010000019.1"/>
</dbReference>